<feature type="binding site" evidence="24">
    <location>
        <begin position="218"/>
        <end position="225"/>
    </location>
    <ligand>
        <name>ATP</name>
        <dbReference type="ChEBI" id="CHEBI:30616"/>
    </ligand>
</feature>
<evidence type="ECO:0000256" key="13">
    <source>
        <dbReference type="ARBA" id="ARBA00022960"/>
    </source>
</evidence>
<feature type="binding site" evidence="25">
    <location>
        <position position="311"/>
    </location>
    <ligand>
        <name>Mg(2+)</name>
        <dbReference type="ChEBI" id="CHEBI:18420"/>
        <label>1</label>
    </ligand>
</feature>
<dbReference type="PIRSF" id="PIRSF039102">
    <property type="entry name" value="Ddl/VanB"/>
    <property type="match status" value="1"/>
</dbReference>
<dbReference type="RefSeq" id="WP_067978471.1">
    <property type="nucleotide sequence ID" value="NZ_CP014163.1"/>
</dbReference>
<keyword evidence="12 25" id="KW-0460">Magnesium</keyword>
<dbReference type="HAMAP" id="MF_00047">
    <property type="entry name" value="Dala_Dala_lig"/>
    <property type="match status" value="1"/>
</dbReference>
<comment type="pathway">
    <text evidence="18">Glycan biosynthesis.</text>
</comment>
<dbReference type="InterPro" id="IPR011095">
    <property type="entry name" value="Dala_Dala_lig_C"/>
</dbReference>
<name>A0A0X8FKX6_9LACT</name>
<proteinExistence type="inferred from homology"/>
<dbReference type="GO" id="GO:0009252">
    <property type="term" value="P:peptidoglycan biosynthetic process"/>
    <property type="evidence" value="ECO:0007669"/>
    <property type="project" value="UniProtKB-UniRule"/>
</dbReference>
<evidence type="ECO:0000256" key="19">
    <source>
        <dbReference type="ARBA" id="ARBA00068427"/>
    </source>
</evidence>
<evidence type="ECO:0000256" key="5">
    <source>
        <dbReference type="ARBA" id="ARBA00010871"/>
    </source>
</evidence>
<organism evidence="26 27">
    <name type="scientific">Aerococcus urinaehominis</name>
    <dbReference type="NCBI Taxonomy" id="128944"/>
    <lineage>
        <taxon>Bacteria</taxon>
        <taxon>Bacillati</taxon>
        <taxon>Bacillota</taxon>
        <taxon>Bacilli</taxon>
        <taxon>Lactobacillales</taxon>
        <taxon>Aerococcaceae</taxon>
        <taxon>Aerococcus</taxon>
    </lineage>
</organism>
<feature type="binding site" evidence="25">
    <location>
        <position position="313"/>
    </location>
    <ligand>
        <name>Mg(2+)</name>
        <dbReference type="ChEBI" id="CHEBI:18420"/>
        <label>2</label>
    </ligand>
</feature>
<comment type="cofactor">
    <cofactor evidence="1">
        <name>Mn(2+)</name>
        <dbReference type="ChEBI" id="CHEBI:29035"/>
    </cofactor>
</comment>
<evidence type="ECO:0000256" key="3">
    <source>
        <dbReference type="ARBA" id="ARBA00004496"/>
    </source>
</evidence>
<feature type="active site" evidence="23">
    <location>
        <position position="188"/>
    </location>
</feature>
<keyword evidence="13 22" id="KW-0133">Cell shape</keyword>
<feature type="active site" evidence="23">
    <location>
        <position position="13"/>
    </location>
</feature>
<keyword evidence="15 25" id="KW-0464">Manganese</keyword>
<dbReference type="SUPFAM" id="SSF56059">
    <property type="entry name" value="Glutathione synthetase ATP-binding domain-like"/>
    <property type="match status" value="1"/>
</dbReference>
<dbReference type="InterPro" id="IPR013815">
    <property type="entry name" value="ATP_grasp_subdomain_1"/>
</dbReference>
<evidence type="ECO:0000256" key="9">
    <source>
        <dbReference type="ARBA" id="ARBA00022723"/>
    </source>
</evidence>
<dbReference type="AlphaFoldDB" id="A0A0X8FKX6"/>
<reference evidence="27" key="2">
    <citation type="submission" date="2016-01" db="EMBL/GenBank/DDBJ databases">
        <title>Six Aerococcus type strain genome sequencing and assembly using PacBio and Illumina Hiseq.</title>
        <authorList>
            <person name="Carkaci D."/>
            <person name="Dargis R."/>
            <person name="Nielsen X.C."/>
            <person name="Skovgaard O."/>
            <person name="Fuursted K."/>
            <person name="Christensen J.J."/>
        </authorList>
    </citation>
    <scope>NUCLEOTIDE SEQUENCE [LARGE SCALE GENOMIC DNA]</scope>
    <source>
        <strain evidence="27">CCUG42038B</strain>
    </source>
</reference>
<dbReference type="PROSITE" id="PS00844">
    <property type="entry name" value="DALA_DALA_LIGASE_2"/>
    <property type="match status" value="1"/>
</dbReference>
<evidence type="ECO:0000256" key="8">
    <source>
        <dbReference type="ARBA" id="ARBA00022598"/>
    </source>
</evidence>
<dbReference type="NCBIfam" id="NF002526">
    <property type="entry name" value="PRK01966.1-2"/>
    <property type="match status" value="1"/>
</dbReference>
<evidence type="ECO:0000256" key="16">
    <source>
        <dbReference type="ARBA" id="ARBA00023316"/>
    </source>
</evidence>
<dbReference type="FunFam" id="3.30.1490.20:FF:000007">
    <property type="entry name" value="D-alanine--D-alanine ligase"/>
    <property type="match status" value="1"/>
</dbReference>
<dbReference type="InterPro" id="IPR005905">
    <property type="entry name" value="D_ala_D_ala"/>
</dbReference>
<evidence type="ECO:0000313" key="27">
    <source>
        <dbReference type="Proteomes" id="UP000062260"/>
    </source>
</evidence>
<dbReference type="GO" id="GO:0071555">
    <property type="term" value="P:cell wall organization"/>
    <property type="evidence" value="ECO:0007669"/>
    <property type="project" value="UniProtKB-KW"/>
</dbReference>
<keyword evidence="14 22" id="KW-0573">Peptidoglycan synthesis</keyword>
<dbReference type="InterPro" id="IPR011127">
    <property type="entry name" value="Dala_Dala_lig_N"/>
</dbReference>
<keyword evidence="16 22" id="KW-0961">Cell wall biogenesis/degradation</keyword>
<comment type="pathway">
    <text evidence="4 22">Cell wall biogenesis; peptidoglycan biosynthesis.</text>
</comment>
<evidence type="ECO:0000256" key="7">
    <source>
        <dbReference type="ARBA" id="ARBA00022490"/>
    </source>
</evidence>
<dbReference type="NCBIfam" id="NF002528">
    <property type="entry name" value="PRK01966.1-4"/>
    <property type="match status" value="1"/>
</dbReference>
<dbReference type="Gene3D" id="3.30.470.20">
    <property type="entry name" value="ATP-grasp fold, B domain"/>
    <property type="match status" value="1"/>
</dbReference>
<dbReference type="Gene3D" id="3.30.1490.20">
    <property type="entry name" value="ATP-grasp fold, A domain"/>
    <property type="match status" value="1"/>
</dbReference>
<dbReference type="InterPro" id="IPR011761">
    <property type="entry name" value="ATP-grasp"/>
</dbReference>
<keyword evidence="7 22" id="KW-0963">Cytoplasm</keyword>
<evidence type="ECO:0000256" key="4">
    <source>
        <dbReference type="ARBA" id="ARBA00004752"/>
    </source>
</evidence>
<comment type="similarity">
    <text evidence="5 22">Belongs to the D-alanine--D-alanine ligase family.</text>
</comment>
<dbReference type="NCBIfam" id="TIGR01205">
    <property type="entry name" value="D_ala_D_alaTIGR"/>
    <property type="match status" value="1"/>
</dbReference>
<dbReference type="PROSITE" id="PS50975">
    <property type="entry name" value="ATP_GRASP"/>
    <property type="match status" value="1"/>
</dbReference>
<dbReference type="GO" id="GO:0005829">
    <property type="term" value="C:cytosol"/>
    <property type="evidence" value="ECO:0007669"/>
    <property type="project" value="TreeGrafter"/>
</dbReference>
<sequence>MKIVVLYGGKSAEHDVSILTARAIINHIDYSQHQVQPVYINREGEWLAGPICQQALADEWSLYLTDGNQPMFNNQPDMSFGQAVTPSQVLASDSLVFPALHGPNGEDGTIQGLFESLNVPYVGSGVLASAAGMDKLISKYLFDQAGLPQVAYVGLNHYQWHQDQAAIIKEIEGNLTYPVFVKPANLGSSVGISCAQDQEELVTSVDLAFKYDRRVVVEQGVEARELEVAVMGNYQVASSVVGELVKDQGFYDYEEKYVNNKVEMAIPAPIPADLADQLQAYAKTAYQVLDCSGLTRVDFFLTADDHIYINEVNTMPGFTQFSMYPSLWRASGKDFDQLVAELIDLGLERYRERQALADH</sequence>
<dbReference type="PANTHER" id="PTHR23132">
    <property type="entry name" value="D-ALANINE--D-ALANINE LIGASE"/>
    <property type="match status" value="1"/>
</dbReference>
<keyword evidence="10 24" id="KW-0547">Nucleotide-binding</keyword>
<evidence type="ECO:0000313" key="26">
    <source>
        <dbReference type="EMBL" id="AMB99200.1"/>
    </source>
</evidence>
<evidence type="ECO:0000256" key="11">
    <source>
        <dbReference type="ARBA" id="ARBA00022840"/>
    </source>
</evidence>
<protein>
    <recommendedName>
        <fullName evidence="19 22">D-alanine--D-alanine ligase</fullName>
        <ecNumber evidence="6 22">6.3.2.4</ecNumber>
    </recommendedName>
    <alternativeName>
        <fullName evidence="21 22">D-Ala-D-Ala ligase</fullName>
    </alternativeName>
    <alternativeName>
        <fullName evidence="20 22">D-alanylalanine synthetase</fullName>
    </alternativeName>
</protein>
<dbReference type="InterPro" id="IPR016185">
    <property type="entry name" value="PreATP-grasp_dom_sf"/>
</dbReference>
<dbReference type="Pfam" id="PF01820">
    <property type="entry name" value="Dala_Dala_lig_N"/>
    <property type="match status" value="1"/>
</dbReference>
<dbReference type="EMBL" id="CP014163">
    <property type="protein sequence ID" value="AMB99200.1"/>
    <property type="molecule type" value="Genomic_DNA"/>
</dbReference>
<dbReference type="GO" id="GO:0008360">
    <property type="term" value="P:regulation of cell shape"/>
    <property type="evidence" value="ECO:0007669"/>
    <property type="project" value="UniProtKB-KW"/>
</dbReference>
<feature type="binding site" evidence="24">
    <location>
        <begin position="188"/>
        <end position="189"/>
    </location>
    <ligand>
        <name>ATP</name>
        <dbReference type="ChEBI" id="CHEBI:30616"/>
    </ligand>
</feature>
<dbReference type="Proteomes" id="UP000062260">
    <property type="component" value="Chromosome"/>
</dbReference>
<keyword evidence="27" id="KW-1185">Reference proteome</keyword>
<dbReference type="PANTHER" id="PTHR23132:SF25">
    <property type="entry name" value="D-ALANINE--D-ALANINE LIGASE A"/>
    <property type="match status" value="1"/>
</dbReference>
<evidence type="ECO:0000256" key="21">
    <source>
        <dbReference type="ARBA" id="ARBA00077154"/>
    </source>
</evidence>
<evidence type="ECO:0000256" key="25">
    <source>
        <dbReference type="PIRSR" id="PIRSR039102-3"/>
    </source>
</evidence>
<keyword evidence="11" id="KW-0067">ATP-binding</keyword>
<dbReference type="FunFam" id="3.30.470.20:FF:000008">
    <property type="entry name" value="D-alanine--D-alanine ligase"/>
    <property type="match status" value="1"/>
</dbReference>
<feature type="binding site" evidence="24">
    <location>
        <begin position="310"/>
        <end position="311"/>
    </location>
    <ligand>
        <name>ATP</name>
        <dbReference type="ChEBI" id="CHEBI:30616"/>
    </ligand>
</feature>
<dbReference type="Pfam" id="PF07478">
    <property type="entry name" value="Dala_Dala_lig_C"/>
    <property type="match status" value="1"/>
</dbReference>
<dbReference type="KEGG" id="auh:AWM75_03905"/>
<dbReference type="SUPFAM" id="SSF52440">
    <property type="entry name" value="PreATP-grasp domain"/>
    <property type="match status" value="1"/>
</dbReference>
<evidence type="ECO:0000256" key="12">
    <source>
        <dbReference type="ARBA" id="ARBA00022842"/>
    </source>
</evidence>
<accession>A0A0X8FKX6</accession>
<feature type="binding site" evidence="24">
    <location>
        <position position="135"/>
    </location>
    <ligand>
        <name>ATP</name>
        <dbReference type="ChEBI" id="CHEBI:30616"/>
    </ligand>
</feature>
<evidence type="ECO:0000256" key="24">
    <source>
        <dbReference type="PIRSR" id="PIRSR039102-2"/>
    </source>
</evidence>
<dbReference type="Gene3D" id="3.40.50.20">
    <property type="match status" value="1"/>
</dbReference>
<evidence type="ECO:0000256" key="23">
    <source>
        <dbReference type="PIRSR" id="PIRSR039102-1"/>
    </source>
</evidence>
<feature type="binding site" evidence="25">
    <location>
        <position position="311"/>
    </location>
    <ligand>
        <name>Mg(2+)</name>
        <dbReference type="ChEBI" id="CHEBI:18420"/>
        <label>2</label>
    </ligand>
</feature>
<evidence type="ECO:0000256" key="6">
    <source>
        <dbReference type="ARBA" id="ARBA00012216"/>
    </source>
</evidence>
<evidence type="ECO:0000256" key="1">
    <source>
        <dbReference type="ARBA" id="ARBA00001936"/>
    </source>
</evidence>
<evidence type="ECO:0000256" key="22">
    <source>
        <dbReference type="HAMAP-Rule" id="MF_00047"/>
    </source>
</evidence>
<comment type="function">
    <text evidence="2 22">Cell wall formation.</text>
</comment>
<dbReference type="GO" id="GO:0005524">
    <property type="term" value="F:ATP binding"/>
    <property type="evidence" value="ECO:0007669"/>
    <property type="project" value="UniProtKB-UniRule"/>
</dbReference>
<evidence type="ECO:0000256" key="14">
    <source>
        <dbReference type="ARBA" id="ARBA00022984"/>
    </source>
</evidence>
<feature type="binding site" evidence="24">
    <location>
        <begin position="180"/>
        <end position="182"/>
    </location>
    <ligand>
        <name>ATP</name>
        <dbReference type="ChEBI" id="CHEBI:30616"/>
    </ligand>
</feature>
<evidence type="ECO:0000256" key="10">
    <source>
        <dbReference type="ARBA" id="ARBA00022741"/>
    </source>
</evidence>
<evidence type="ECO:0000256" key="18">
    <source>
        <dbReference type="ARBA" id="ARBA00060592"/>
    </source>
</evidence>
<feature type="binding site" evidence="25">
    <location>
        <position position="298"/>
    </location>
    <ligand>
        <name>Mg(2+)</name>
        <dbReference type="ChEBI" id="CHEBI:18420"/>
        <label>1</label>
    </ligand>
</feature>
<dbReference type="OrthoDB" id="9813261at2"/>
<evidence type="ECO:0000256" key="20">
    <source>
        <dbReference type="ARBA" id="ARBA00076288"/>
    </source>
</evidence>
<keyword evidence="9 25" id="KW-0479">Metal-binding</keyword>
<dbReference type="UniPathway" id="UPA00219"/>
<dbReference type="EC" id="6.3.2.4" evidence="6 22"/>
<keyword evidence="8 22" id="KW-0436">Ligase</keyword>
<evidence type="ECO:0000256" key="15">
    <source>
        <dbReference type="ARBA" id="ARBA00023211"/>
    </source>
</evidence>
<reference evidence="26 27" key="1">
    <citation type="journal article" date="2016" name="Genome Announc.">
        <title>Complete Genome Sequences of Aerococcus christensenii CCUG 28831T, Aerococcus sanguinicola CCUG 43001T, Aerococcus urinae CCUG 36881T, Aerococcus urinaeequi CCUG 28094T, Aerococcus urinaehominis CCUG 42038 BT, and Aerococcus viridans CCUG 4311T.</title>
        <authorList>
            <person name="Carkaci D."/>
            <person name="Dargis R."/>
            <person name="Nielsen X.C."/>
            <person name="Skovgaard O."/>
            <person name="Fuursted K."/>
            <person name="Christensen J.J."/>
        </authorList>
    </citation>
    <scope>NUCLEOTIDE SEQUENCE [LARGE SCALE GENOMIC DNA]</scope>
    <source>
        <strain evidence="26 27">CCUG42038B</strain>
    </source>
</reference>
<dbReference type="GO" id="GO:0008716">
    <property type="term" value="F:D-alanine-D-alanine ligase activity"/>
    <property type="evidence" value="ECO:0007669"/>
    <property type="project" value="UniProtKB-UniRule"/>
</dbReference>
<comment type="subcellular location">
    <subcellularLocation>
        <location evidence="3 22">Cytoplasm</location>
    </subcellularLocation>
</comment>
<dbReference type="InterPro" id="IPR000291">
    <property type="entry name" value="D-Ala_lig_Van_CS"/>
</dbReference>
<comment type="cofactor">
    <cofactor evidence="25">
        <name>Mg(2+)</name>
        <dbReference type="ChEBI" id="CHEBI:18420"/>
    </cofactor>
    <cofactor evidence="25">
        <name>Mn(2+)</name>
        <dbReference type="ChEBI" id="CHEBI:29035"/>
    </cofactor>
    <text evidence="25">Binds 2 magnesium or manganese ions per subunit.</text>
</comment>
<evidence type="ECO:0000256" key="17">
    <source>
        <dbReference type="ARBA" id="ARBA00047614"/>
    </source>
</evidence>
<dbReference type="PROSITE" id="PS00843">
    <property type="entry name" value="DALA_DALA_LIGASE_1"/>
    <property type="match status" value="1"/>
</dbReference>
<dbReference type="STRING" id="128944.AWM75_03905"/>
<evidence type="ECO:0000256" key="2">
    <source>
        <dbReference type="ARBA" id="ARBA00003921"/>
    </source>
</evidence>
<comment type="catalytic activity">
    <reaction evidence="17 22">
        <text>2 D-alanine + ATP = D-alanyl-D-alanine + ADP + phosphate + H(+)</text>
        <dbReference type="Rhea" id="RHEA:11224"/>
        <dbReference type="ChEBI" id="CHEBI:15378"/>
        <dbReference type="ChEBI" id="CHEBI:30616"/>
        <dbReference type="ChEBI" id="CHEBI:43474"/>
        <dbReference type="ChEBI" id="CHEBI:57416"/>
        <dbReference type="ChEBI" id="CHEBI:57822"/>
        <dbReference type="ChEBI" id="CHEBI:456216"/>
        <dbReference type="EC" id="6.3.2.4"/>
    </reaction>
</comment>
<gene>
    <name evidence="22" type="primary">ddl</name>
    <name evidence="26" type="ORF">AWM75_03905</name>
</gene>
<dbReference type="GO" id="GO:0046872">
    <property type="term" value="F:metal ion binding"/>
    <property type="evidence" value="ECO:0007669"/>
    <property type="project" value="UniProtKB-KW"/>
</dbReference>
<feature type="active site" evidence="23">
    <location>
        <position position="322"/>
    </location>
</feature>